<protein>
    <submittedName>
        <fullName evidence="1">Uncharacterized protein</fullName>
    </submittedName>
</protein>
<reference evidence="1 2" key="1">
    <citation type="journal article" date="2021" name="BMC Genomics">
        <title>Datura genome reveals duplications of psychoactive alkaloid biosynthetic genes and high mutation rate following tissue culture.</title>
        <authorList>
            <person name="Rajewski A."/>
            <person name="Carter-House D."/>
            <person name="Stajich J."/>
            <person name="Litt A."/>
        </authorList>
    </citation>
    <scope>NUCLEOTIDE SEQUENCE [LARGE SCALE GENOMIC DNA]</scope>
    <source>
        <strain evidence="1">AR-01</strain>
    </source>
</reference>
<keyword evidence="2" id="KW-1185">Reference proteome</keyword>
<organism evidence="1 2">
    <name type="scientific">Datura stramonium</name>
    <name type="common">Jimsonweed</name>
    <name type="synonym">Common thornapple</name>
    <dbReference type="NCBI Taxonomy" id="4076"/>
    <lineage>
        <taxon>Eukaryota</taxon>
        <taxon>Viridiplantae</taxon>
        <taxon>Streptophyta</taxon>
        <taxon>Embryophyta</taxon>
        <taxon>Tracheophyta</taxon>
        <taxon>Spermatophyta</taxon>
        <taxon>Magnoliopsida</taxon>
        <taxon>eudicotyledons</taxon>
        <taxon>Gunneridae</taxon>
        <taxon>Pentapetalae</taxon>
        <taxon>asterids</taxon>
        <taxon>lamiids</taxon>
        <taxon>Solanales</taxon>
        <taxon>Solanaceae</taxon>
        <taxon>Solanoideae</taxon>
        <taxon>Datureae</taxon>
        <taxon>Datura</taxon>
    </lineage>
</organism>
<evidence type="ECO:0000313" key="2">
    <source>
        <dbReference type="Proteomes" id="UP000823775"/>
    </source>
</evidence>
<proteinExistence type="predicted"/>
<evidence type="ECO:0000313" key="1">
    <source>
        <dbReference type="EMBL" id="MCD7457383.1"/>
    </source>
</evidence>
<sequence length="68" mass="7576">MEVANSQILNILGIWDNVNGLLICYSLCAYLLAEDLRFESNGGADDDLRVKTITGARRAEAWSREDSE</sequence>
<accession>A0ABS8SEV1</accession>
<gene>
    <name evidence="1" type="ORF">HAX54_035006</name>
</gene>
<comment type="caution">
    <text evidence="1">The sequence shown here is derived from an EMBL/GenBank/DDBJ whole genome shotgun (WGS) entry which is preliminary data.</text>
</comment>
<dbReference type="Proteomes" id="UP000823775">
    <property type="component" value="Unassembled WGS sequence"/>
</dbReference>
<dbReference type="EMBL" id="JACEIK010000455">
    <property type="protein sequence ID" value="MCD7457383.1"/>
    <property type="molecule type" value="Genomic_DNA"/>
</dbReference>
<name>A0ABS8SEV1_DATST</name>